<name>A0A3B1DSS1_9ZZZZ</name>
<gene>
    <name evidence="4" type="ORF">MNBD_PLANCTO03-2068</name>
</gene>
<dbReference type="AlphaFoldDB" id="A0A3B1DSS1"/>
<organism evidence="4">
    <name type="scientific">hydrothermal vent metagenome</name>
    <dbReference type="NCBI Taxonomy" id="652676"/>
    <lineage>
        <taxon>unclassified sequences</taxon>
        <taxon>metagenomes</taxon>
        <taxon>ecological metagenomes</taxon>
    </lineage>
</organism>
<evidence type="ECO:0000313" key="4">
    <source>
        <dbReference type="EMBL" id="VAX39883.1"/>
    </source>
</evidence>
<feature type="domain" description="VTT" evidence="3">
    <location>
        <begin position="93"/>
        <end position="192"/>
    </location>
</feature>
<keyword evidence="2" id="KW-0812">Transmembrane</keyword>
<keyword evidence="4" id="KW-0449">Lipoprotein</keyword>
<feature type="transmembrane region" description="Helical" evidence="2">
    <location>
        <begin position="162"/>
        <end position="184"/>
    </location>
</feature>
<feature type="region of interest" description="Disordered" evidence="1">
    <location>
        <begin position="239"/>
        <end position="258"/>
    </location>
</feature>
<accession>A0A3B1DSS1</accession>
<dbReference type="PANTHER" id="PTHR42709">
    <property type="entry name" value="ALKALINE PHOSPHATASE LIKE PROTEIN"/>
    <property type="match status" value="1"/>
</dbReference>
<dbReference type="GO" id="GO:0005886">
    <property type="term" value="C:plasma membrane"/>
    <property type="evidence" value="ECO:0007669"/>
    <property type="project" value="TreeGrafter"/>
</dbReference>
<keyword evidence="2" id="KW-1133">Transmembrane helix</keyword>
<sequence length="258" mass="28220">MSTPTQSQPDETPATTPPEAGGAAAEVAGGDESRKPPVPWWHFHRRMYDWVLSLAHHKHASTSLFVLSFAESSFFPIPPDVLQIALTVERRAKAWWYAGVSTAGSVLGGVAGYLIGMWGWETVGPFFFEYVPKFTPENFAYVQGKYEEFALLTILTAAFTPIPYKVITVTAGVFGVPLWVLVVGSLLGRGGRFYMVGAIIWLFGAPAKRLVEKYFNLLTILFVALLIGGFVLIERVAGSHGDESDPGHENGAVTRVEE</sequence>
<keyword evidence="2" id="KW-0472">Membrane</keyword>
<dbReference type="EMBL" id="UOGK01000299">
    <property type="protein sequence ID" value="VAX39883.1"/>
    <property type="molecule type" value="Genomic_DNA"/>
</dbReference>
<dbReference type="InterPro" id="IPR032816">
    <property type="entry name" value="VTT_dom"/>
</dbReference>
<feature type="compositionally biased region" description="Low complexity" evidence="1">
    <location>
        <begin position="9"/>
        <end position="30"/>
    </location>
</feature>
<dbReference type="PANTHER" id="PTHR42709:SF11">
    <property type="entry name" value="DEDA FAMILY PROTEIN"/>
    <property type="match status" value="1"/>
</dbReference>
<evidence type="ECO:0000256" key="2">
    <source>
        <dbReference type="SAM" id="Phobius"/>
    </source>
</evidence>
<feature type="transmembrane region" description="Helical" evidence="2">
    <location>
        <begin position="214"/>
        <end position="233"/>
    </location>
</feature>
<reference evidence="4" key="1">
    <citation type="submission" date="2018-06" db="EMBL/GenBank/DDBJ databases">
        <authorList>
            <person name="Zhirakovskaya E."/>
        </authorList>
    </citation>
    <scope>NUCLEOTIDE SEQUENCE</scope>
</reference>
<dbReference type="InterPro" id="IPR051311">
    <property type="entry name" value="DedA_domain"/>
</dbReference>
<feature type="transmembrane region" description="Helical" evidence="2">
    <location>
        <begin position="94"/>
        <end position="120"/>
    </location>
</feature>
<evidence type="ECO:0000259" key="3">
    <source>
        <dbReference type="Pfam" id="PF09335"/>
    </source>
</evidence>
<proteinExistence type="predicted"/>
<dbReference type="Pfam" id="PF09335">
    <property type="entry name" value="VTT_dom"/>
    <property type="match status" value="1"/>
</dbReference>
<evidence type="ECO:0000256" key="1">
    <source>
        <dbReference type="SAM" id="MobiDB-lite"/>
    </source>
</evidence>
<feature type="region of interest" description="Disordered" evidence="1">
    <location>
        <begin position="1"/>
        <end position="34"/>
    </location>
</feature>
<protein>
    <submittedName>
        <fullName evidence="4">FIG139438: lipoprotein B</fullName>
    </submittedName>
</protein>